<evidence type="ECO:0000259" key="5">
    <source>
        <dbReference type="PROSITE" id="PS50927"/>
    </source>
</evidence>
<dbReference type="InterPro" id="IPR003609">
    <property type="entry name" value="Pan_app"/>
</dbReference>
<gene>
    <name evidence="7" type="ORF">NE237_004329</name>
</gene>
<dbReference type="InterPro" id="IPR035446">
    <property type="entry name" value="SLSG/EP1"/>
</dbReference>
<comment type="function">
    <text evidence="1">Involved in sporophytic self-incompatibility system (the inability of flowering plants to achieve self-fertilization).</text>
</comment>
<proteinExistence type="predicted"/>
<dbReference type="EMBL" id="JAMYWD010000005">
    <property type="protein sequence ID" value="KAJ4971230.1"/>
    <property type="molecule type" value="Genomic_DNA"/>
</dbReference>
<dbReference type="PANTHER" id="PTHR32444:SF108">
    <property type="entry name" value="OS02G0527900 PROTEIN"/>
    <property type="match status" value="1"/>
</dbReference>
<protein>
    <submittedName>
        <fullName evidence="7">Uncharacterized protein</fullName>
    </submittedName>
</protein>
<dbReference type="Pfam" id="PF00024">
    <property type="entry name" value="PAN_1"/>
    <property type="match status" value="1"/>
</dbReference>
<dbReference type="Pfam" id="PF00954">
    <property type="entry name" value="S_locus_glycop"/>
    <property type="match status" value="1"/>
</dbReference>
<feature type="domain" description="Apple" evidence="6">
    <location>
        <begin position="332"/>
        <end position="418"/>
    </location>
</feature>
<evidence type="ECO:0000259" key="6">
    <source>
        <dbReference type="PROSITE" id="PS50948"/>
    </source>
</evidence>
<dbReference type="InterPro" id="IPR001480">
    <property type="entry name" value="Bulb-type_lectin_dom"/>
</dbReference>
<keyword evidence="4" id="KW-1133">Transmembrane helix</keyword>
<feature type="transmembrane region" description="Helical" evidence="4">
    <location>
        <begin position="425"/>
        <end position="453"/>
    </location>
</feature>
<dbReference type="AlphaFoldDB" id="A0A9Q0QT93"/>
<keyword evidence="3" id="KW-1015">Disulfide bond</keyword>
<dbReference type="Gene3D" id="2.90.10.10">
    <property type="entry name" value="Bulb-type lectin domain"/>
    <property type="match status" value="1"/>
</dbReference>
<evidence type="ECO:0000313" key="7">
    <source>
        <dbReference type="EMBL" id="KAJ4971230.1"/>
    </source>
</evidence>
<dbReference type="InterPro" id="IPR036426">
    <property type="entry name" value="Bulb-type_lectin_dom_sf"/>
</dbReference>
<dbReference type="SUPFAM" id="SSF51110">
    <property type="entry name" value="alpha-D-mannose-specific plant lectins"/>
    <property type="match status" value="1"/>
</dbReference>
<comment type="caution">
    <text evidence="7">The sequence shown here is derived from an EMBL/GenBank/DDBJ whole genome shotgun (WGS) entry which is preliminary data.</text>
</comment>
<dbReference type="PIRSF" id="PIRSF002686">
    <property type="entry name" value="SLG"/>
    <property type="match status" value="1"/>
</dbReference>
<keyword evidence="2" id="KW-0732">Signal</keyword>
<keyword evidence="4" id="KW-0812">Transmembrane</keyword>
<dbReference type="OrthoDB" id="590879at2759"/>
<dbReference type="InterPro" id="IPR000858">
    <property type="entry name" value="S_locus_glycoprot_dom"/>
</dbReference>
<dbReference type="Pfam" id="PF01453">
    <property type="entry name" value="B_lectin"/>
    <property type="match status" value="1"/>
</dbReference>
<keyword evidence="4" id="KW-0472">Membrane</keyword>
<dbReference type="GO" id="GO:0048544">
    <property type="term" value="P:recognition of pollen"/>
    <property type="evidence" value="ECO:0007669"/>
    <property type="project" value="InterPro"/>
</dbReference>
<dbReference type="PROSITE" id="PS50927">
    <property type="entry name" value="BULB_LECTIN"/>
    <property type="match status" value="1"/>
</dbReference>
<organism evidence="7 8">
    <name type="scientific">Protea cynaroides</name>
    <dbReference type="NCBI Taxonomy" id="273540"/>
    <lineage>
        <taxon>Eukaryota</taxon>
        <taxon>Viridiplantae</taxon>
        <taxon>Streptophyta</taxon>
        <taxon>Embryophyta</taxon>
        <taxon>Tracheophyta</taxon>
        <taxon>Spermatophyta</taxon>
        <taxon>Magnoliopsida</taxon>
        <taxon>Proteales</taxon>
        <taxon>Proteaceae</taxon>
        <taxon>Protea</taxon>
    </lineage>
</organism>
<evidence type="ECO:0000256" key="2">
    <source>
        <dbReference type="ARBA" id="ARBA00022729"/>
    </source>
</evidence>
<keyword evidence="8" id="KW-1185">Reference proteome</keyword>
<evidence type="ECO:0000256" key="3">
    <source>
        <dbReference type="ARBA" id="ARBA00023157"/>
    </source>
</evidence>
<feature type="domain" description="Bulb-type lectin" evidence="5">
    <location>
        <begin position="42"/>
        <end position="167"/>
    </location>
</feature>
<sequence>MERPTESTTRSLIRFLPQFLFLLYVNHAWLSVGATTQELLRGFTATPDSSVSSFQPLHTHPNGTFSLGFLRNGSSQLALAIVHVPSSIPVWLANPTRWLLWSKSTELFFNGSLVLSDPHSGVLWSTHTDGDRLLILNDGNLQIQKLDGSGSVLWQSFDFPSDTLLENQNFTVNMSLVSSNGLYSMRLGDNFIGLYAEFKTGLDQIYWRHRALEEKSKIVGGNGCIYARISQNGFLGMYQMKALVDVQAFNTFQKPISGIRRVRLESDGNLRGYYWDGSKWDSDFQAIKDECELPNACGSYGLCLPGGGCGCLDNRTEYNSGGCFPPESGDFCNFRGKEDANKYWVLRRTGVELPYKELMGFEKMGSLEECENYCKSNCSCWGAVFHNVSGFCYPMDYPIKTLVRIRDDRKIAYFKVRRIEEEKRWGAGLVAGIIILIGIVLMVFVGVAGFRTYRIWRINKKRQSILGEEQDLLVGSYRELTRSSSFGSVELCKR</sequence>
<accession>A0A9Q0QT93</accession>
<dbReference type="SMART" id="SM00108">
    <property type="entry name" value="B_lectin"/>
    <property type="match status" value="1"/>
</dbReference>
<feature type="transmembrane region" description="Helical" evidence="4">
    <location>
        <begin position="12"/>
        <end position="30"/>
    </location>
</feature>
<dbReference type="PROSITE" id="PS50948">
    <property type="entry name" value="PAN"/>
    <property type="match status" value="1"/>
</dbReference>
<dbReference type="PANTHER" id="PTHR32444">
    <property type="entry name" value="BULB-TYPE LECTIN DOMAIN-CONTAINING PROTEIN"/>
    <property type="match status" value="1"/>
</dbReference>
<dbReference type="Proteomes" id="UP001141806">
    <property type="component" value="Unassembled WGS sequence"/>
</dbReference>
<evidence type="ECO:0000256" key="4">
    <source>
        <dbReference type="SAM" id="Phobius"/>
    </source>
</evidence>
<name>A0A9Q0QT93_9MAGN</name>
<evidence type="ECO:0000256" key="1">
    <source>
        <dbReference type="ARBA" id="ARBA00003061"/>
    </source>
</evidence>
<evidence type="ECO:0000313" key="8">
    <source>
        <dbReference type="Proteomes" id="UP001141806"/>
    </source>
</evidence>
<reference evidence="7" key="1">
    <citation type="journal article" date="2023" name="Plant J.">
        <title>The genome of the king protea, Protea cynaroides.</title>
        <authorList>
            <person name="Chang J."/>
            <person name="Duong T.A."/>
            <person name="Schoeman C."/>
            <person name="Ma X."/>
            <person name="Roodt D."/>
            <person name="Barker N."/>
            <person name="Li Z."/>
            <person name="Van de Peer Y."/>
            <person name="Mizrachi E."/>
        </authorList>
    </citation>
    <scope>NUCLEOTIDE SEQUENCE</scope>
    <source>
        <tissue evidence="7">Young leaves</tissue>
    </source>
</reference>